<comment type="catalytic activity">
    <reaction evidence="6">
        <text>6-methylsalicylate + H(+) = 3-methylphenol + CO2</text>
        <dbReference type="Rhea" id="RHEA:23112"/>
        <dbReference type="ChEBI" id="CHEBI:15378"/>
        <dbReference type="ChEBI" id="CHEBI:16526"/>
        <dbReference type="ChEBI" id="CHEBI:17231"/>
        <dbReference type="ChEBI" id="CHEBI:36658"/>
        <dbReference type="EC" id="4.1.1.52"/>
    </reaction>
    <physiologicalReaction direction="left-to-right" evidence="6">
        <dbReference type="Rhea" id="RHEA:23113"/>
    </physiologicalReaction>
</comment>
<dbReference type="PANTHER" id="PTHR21240">
    <property type="entry name" value="2-AMINO-3-CARBOXYLMUCONATE-6-SEMIALDEHYDE DECARBOXYLASE"/>
    <property type="match status" value="1"/>
</dbReference>
<dbReference type="SUPFAM" id="SSF51556">
    <property type="entry name" value="Metallo-dependent hydrolases"/>
    <property type="match status" value="1"/>
</dbReference>
<evidence type="ECO:0000313" key="10">
    <source>
        <dbReference type="EMBL" id="TVY40549.1"/>
    </source>
</evidence>
<dbReference type="EC" id="4.1.1.52" evidence="7"/>
<evidence type="ECO:0000256" key="8">
    <source>
        <dbReference type="RuleBase" id="RU366045"/>
    </source>
</evidence>
<evidence type="ECO:0000313" key="11">
    <source>
        <dbReference type="Proteomes" id="UP000443090"/>
    </source>
</evidence>
<evidence type="ECO:0000256" key="7">
    <source>
        <dbReference type="ARBA" id="ARBA00038889"/>
    </source>
</evidence>
<name>A0A8H8RTB6_9HELO</name>
<keyword evidence="3 8" id="KW-0210">Decarboxylase</keyword>
<comment type="caution">
    <text evidence="10">The sequence shown here is derived from an EMBL/GenBank/DDBJ whole genome shotgun (WGS) entry which is preliminary data.</text>
</comment>
<reference evidence="10 11" key="1">
    <citation type="submission" date="2018-05" db="EMBL/GenBank/DDBJ databases">
        <title>Genome sequencing and assembly of the regulated plant pathogen Lachnellula willkommii and related sister species for the development of diagnostic species identification markers.</title>
        <authorList>
            <person name="Giroux E."/>
            <person name="Bilodeau G."/>
        </authorList>
    </citation>
    <scope>NUCLEOTIDE SEQUENCE [LARGE SCALE GENOMIC DNA]</scope>
    <source>
        <strain evidence="10 11">CBS 160.35</strain>
    </source>
</reference>
<dbReference type="EMBL" id="QGMI01000448">
    <property type="protein sequence ID" value="TVY40549.1"/>
    <property type="molecule type" value="Genomic_DNA"/>
</dbReference>
<dbReference type="Proteomes" id="UP000443090">
    <property type="component" value="Unassembled WGS sequence"/>
</dbReference>
<dbReference type="InterPro" id="IPR032465">
    <property type="entry name" value="ACMSD"/>
</dbReference>
<proteinExistence type="inferred from homology"/>
<dbReference type="Pfam" id="PF04909">
    <property type="entry name" value="Amidohydro_2"/>
    <property type="match status" value="1"/>
</dbReference>
<evidence type="ECO:0000256" key="4">
    <source>
        <dbReference type="ARBA" id="ARBA00022833"/>
    </source>
</evidence>
<evidence type="ECO:0000256" key="1">
    <source>
        <dbReference type="ARBA" id="ARBA00005871"/>
    </source>
</evidence>
<keyword evidence="11" id="KW-1185">Reference proteome</keyword>
<dbReference type="OrthoDB" id="2832284at2759"/>
<protein>
    <recommendedName>
        <fullName evidence="7">6-methylsalicylate decarboxylase</fullName>
        <ecNumber evidence="7">4.1.1.52</ecNumber>
    </recommendedName>
</protein>
<dbReference type="GO" id="GO:0005829">
    <property type="term" value="C:cytosol"/>
    <property type="evidence" value="ECO:0007669"/>
    <property type="project" value="TreeGrafter"/>
</dbReference>
<dbReference type="InterPro" id="IPR032466">
    <property type="entry name" value="Metal_Hydrolase"/>
</dbReference>
<dbReference type="Gene3D" id="3.20.20.140">
    <property type="entry name" value="Metal-dependent hydrolases"/>
    <property type="match status" value="1"/>
</dbReference>
<keyword evidence="4" id="KW-0862">Zinc</keyword>
<dbReference type="AlphaFoldDB" id="A0A8H8RTB6"/>
<dbReference type="GO" id="GO:0016787">
    <property type="term" value="F:hydrolase activity"/>
    <property type="evidence" value="ECO:0007669"/>
    <property type="project" value="InterPro"/>
</dbReference>
<keyword evidence="5 8" id="KW-0456">Lyase</keyword>
<dbReference type="GO" id="GO:0047596">
    <property type="term" value="F:6-methylsalicylate decarboxylase activity"/>
    <property type="evidence" value="ECO:0007669"/>
    <property type="project" value="UniProtKB-EC"/>
</dbReference>
<keyword evidence="2" id="KW-0479">Metal-binding</keyword>
<evidence type="ECO:0000256" key="3">
    <source>
        <dbReference type="ARBA" id="ARBA00022793"/>
    </source>
</evidence>
<gene>
    <name evidence="10" type="primary">yanB_1</name>
    <name evidence="10" type="ORF">LOCC1_G004805</name>
</gene>
<feature type="domain" description="Amidohydrolase-related" evidence="9">
    <location>
        <begin position="6"/>
        <end position="314"/>
    </location>
</feature>
<dbReference type="GO" id="GO:0046872">
    <property type="term" value="F:metal ion binding"/>
    <property type="evidence" value="ECO:0007669"/>
    <property type="project" value="UniProtKB-KW"/>
</dbReference>
<evidence type="ECO:0000256" key="5">
    <source>
        <dbReference type="ARBA" id="ARBA00023239"/>
    </source>
</evidence>
<evidence type="ECO:0000259" key="9">
    <source>
        <dbReference type="Pfam" id="PF04909"/>
    </source>
</evidence>
<dbReference type="PANTHER" id="PTHR21240:SF29">
    <property type="entry name" value="AMIDOHYDROLASE-RELATED DOMAIN-CONTAINING PROTEIN"/>
    <property type="match status" value="1"/>
</dbReference>
<dbReference type="GO" id="GO:0019748">
    <property type="term" value="P:secondary metabolic process"/>
    <property type="evidence" value="ECO:0007669"/>
    <property type="project" value="TreeGrafter"/>
</dbReference>
<sequence length="318" mass="35318">MTIPKIDVHHHILPPAFKKAWDENPAESQGMRLPPWSPEQSLAFMEKYNIKSSILSLGAPATSMGSDSAARAAFCREMNEYSSGLCAQYPKKFGFFATVPSLHDTQECIGEIKYALEELHADGINMLTSYGGKYLGHPDFTPVWDELDRHAAVCFLHPGLETAGAPIMEPGVLPKPIFDWTHETTRTAAHLITTDMLKTHPACRVILPHGGGTFPYIVNRIAHLSEGFNLMNKTAEEFIEEAKGFYYDLAFAGYEEPLGLLLNFAKPGHVLYGTDYPFGRDNMVATQVEQIDNVLKSRSDAALICQDAALQLWPRFAD</sequence>
<accession>A0A8H8RTB6</accession>
<organism evidence="10 11">
    <name type="scientific">Lachnellula occidentalis</name>
    <dbReference type="NCBI Taxonomy" id="215460"/>
    <lineage>
        <taxon>Eukaryota</taxon>
        <taxon>Fungi</taxon>
        <taxon>Dikarya</taxon>
        <taxon>Ascomycota</taxon>
        <taxon>Pezizomycotina</taxon>
        <taxon>Leotiomycetes</taxon>
        <taxon>Helotiales</taxon>
        <taxon>Lachnaceae</taxon>
        <taxon>Lachnellula</taxon>
    </lineage>
</organism>
<dbReference type="InterPro" id="IPR006680">
    <property type="entry name" value="Amidohydro-rel"/>
</dbReference>
<comment type="similarity">
    <text evidence="1">Belongs to the metallo-dependent hydrolases superfamily. ACMSD family.</text>
</comment>
<evidence type="ECO:0000256" key="2">
    <source>
        <dbReference type="ARBA" id="ARBA00022723"/>
    </source>
</evidence>
<evidence type="ECO:0000256" key="6">
    <source>
        <dbReference type="ARBA" id="ARBA00036832"/>
    </source>
</evidence>